<dbReference type="AlphaFoldDB" id="A0A6I9SNT5"/>
<dbReference type="InParanoid" id="A0A6I9SNT5"/>
<dbReference type="GeneID" id="105156758"/>
<dbReference type="KEGG" id="sind:105156758"/>
<keyword evidence="2" id="KW-0540">Nuclease</keyword>
<dbReference type="GO" id="GO:0006401">
    <property type="term" value="P:RNA catabolic process"/>
    <property type="evidence" value="ECO:0007669"/>
    <property type="project" value="TreeGrafter"/>
</dbReference>
<feature type="active site" evidence="7">
    <location>
        <position position="56"/>
    </location>
</feature>
<proteinExistence type="inferred from homology"/>
<keyword evidence="3" id="KW-0255">Endonuclease</keyword>
<gene>
    <name evidence="11" type="primary">LOC105156758</name>
</gene>
<evidence type="ECO:0000256" key="4">
    <source>
        <dbReference type="ARBA" id="ARBA00022801"/>
    </source>
</evidence>
<evidence type="ECO:0000256" key="5">
    <source>
        <dbReference type="ARBA" id="ARBA00023157"/>
    </source>
</evidence>
<organism evidence="10 11">
    <name type="scientific">Sesamum indicum</name>
    <name type="common">Oriental sesame</name>
    <name type="synonym">Sesamum orientale</name>
    <dbReference type="NCBI Taxonomy" id="4182"/>
    <lineage>
        <taxon>Eukaryota</taxon>
        <taxon>Viridiplantae</taxon>
        <taxon>Streptophyta</taxon>
        <taxon>Embryophyta</taxon>
        <taxon>Tracheophyta</taxon>
        <taxon>Spermatophyta</taxon>
        <taxon>Magnoliopsida</taxon>
        <taxon>eudicotyledons</taxon>
        <taxon>Gunneridae</taxon>
        <taxon>Pentapetalae</taxon>
        <taxon>asterids</taxon>
        <taxon>lamiids</taxon>
        <taxon>Lamiales</taxon>
        <taxon>Pedaliaceae</taxon>
        <taxon>Sesamum</taxon>
    </lineage>
</organism>
<dbReference type="PROSITE" id="PS00530">
    <property type="entry name" value="RNASE_T2_1"/>
    <property type="match status" value="1"/>
</dbReference>
<dbReference type="InterPro" id="IPR033697">
    <property type="entry name" value="Ribonuclease_T2_eukaryotic"/>
</dbReference>
<evidence type="ECO:0000256" key="3">
    <source>
        <dbReference type="ARBA" id="ARBA00022759"/>
    </source>
</evidence>
<keyword evidence="6" id="KW-0456">Lyase</keyword>
<dbReference type="PANTHER" id="PTHR11240:SF75">
    <property type="entry name" value="RIBONUCLEASE 3"/>
    <property type="match status" value="1"/>
</dbReference>
<keyword evidence="10" id="KW-1185">Reference proteome</keyword>
<evidence type="ECO:0000256" key="8">
    <source>
        <dbReference type="RuleBase" id="RU004328"/>
    </source>
</evidence>
<dbReference type="InterPro" id="IPR033130">
    <property type="entry name" value="RNase_T2_His_AS_2"/>
</dbReference>
<dbReference type="CDD" id="cd01061">
    <property type="entry name" value="RNase_T2_euk"/>
    <property type="match status" value="1"/>
</dbReference>
<evidence type="ECO:0000313" key="10">
    <source>
        <dbReference type="Proteomes" id="UP000504604"/>
    </source>
</evidence>
<evidence type="ECO:0000256" key="1">
    <source>
        <dbReference type="ARBA" id="ARBA00007469"/>
    </source>
</evidence>
<comment type="similarity">
    <text evidence="1 8">Belongs to the RNase T2 family.</text>
</comment>
<dbReference type="GO" id="GO:0033897">
    <property type="term" value="F:ribonuclease T2 activity"/>
    <property type="evidence" value="ECO:0007669"/>
    <property type="project" value="InterPro"/>
</dbReference>
<dbReference type="InterPro" id="IPR001568">
    <property type="entry name" value="RNase_T2-like"/>
</dbReference>
<dbReference type="InterPro" id="IPR018188">
    <property type="entry name" value="RNase_T2_His_AS_1"/>
</dbReference>
<dbReference type="Proteomes" id="UP000504604">
    <property type="component" value="Linkage group LG2"/>
</dbReference>
<feature type="signal peptide" evidence="9">
    <location>
        <begin position="1"/>
        <end position="24"/>
    </location>
</feature>
<dbReference type="GO" id="GO:0016787">
    <property type="term" value="F:hydrolase activity"/>
    <property type="evidence" value="ECO:0007669"/>
    <property type="project" value="UniProtKB-KW"/>
</dbReference>
<accession>A0A6I9SNT5</accession>
<dbReference type="GO" id="GO:0005576">
    <property type="term" value="C:extracellular region"/>
    <property type="evidence" value="ECO:0007669"/>
    <property type="project" value="TreeGrafter"/>
</dbReference>
<protein>
    <submittedName>
        <fullName evidence="11">Ribonuclease 1-like</fullName>
    </submittedName>
</protein>
<keyword evidence="5" id="KW-1015">Disulfide bond</keyword>
<feature type="active site" evidence="7">
    <location>
        <position position="114"/>
    </location>
</feature>
<sequence>MMNPKNSVLSKLLWLIGFAVVCTCQDFDFWPGSYCDSKQSCCYPKTGKPASDFSIHGLWPNYNDGSYPSNCDPENQFDPSKISDLSRRMQTDWPSLACPSSDSLSFWAHEWDKHGTCSQSVLGQHDYFATALNLKQQLNLLQILGDAGIEPNGGVYSLSSIKDAIKGGSGYEAWIECNMDIQSGNRQLYQVYMCLDASASNIIDCPVLPHGKCSSTIEFPPF</sequence>
<feature type="active site" evidence="7">
    <location>
        <position position="110"/>
    </location>
</feature>
<dbReference type="OrthoDB" id="435754at2759"/>
<dbReference type="PROSITE" id="PS00531">
    <property type="entry name" value="RNASE_T2_2"/>
    <property type="match status" value="1"/>
</dbReference>
<evidence type="ECO:0000256" key="9">
    <source>
        <dbReference type="SAM" id="SignalP"/>
    </source>
</evidence>
<dbReference type="GO" id="GO:0003723">
    <property type="term" value="F:RNA binding"/>
    <property type="evidence" value="ECO:0007669"/>
    <property type="project" value="InterPro"/>
</dbReference>
<feature type="chain" id="PRO_5026871605" evidence="9">
    <location>
        <begin position="25"/>
        <end position="222"/>
    </location>
</feature>
<evidence type="ECO:0000256" key="6">
    <source>
        <dbReference type="ARBA" id="ARBA00023239"/>
    </source>
</evidence>
<dbReference type="Gene3D" id="3.90.730.10">
    <property type="entry name" value="Ribonuclease T2-like"/>
    <property type="match status" value="1"/>
</dbReference>
<dbReference type="Pfam" id="PF00445">
    <property type="entry name" value="Ribonuclease_T2"/>
    <property type="match status" value="1"/>
</dbReference>
<evidence type="ECO:0000313" key="11">
    <source>
        <dbReference type="RefSeq" id="XP_011071277.1"/>
    </source>
</evidence>
<dbReference type="InterPro" id="IPR036430">
    <property type="entry name" value="RNase_T2-like_sf"/>
</dbReference>
<keyword evidence="9" id="KW-0732">Signal</keyword>
<reference evidence="11" key="1">
    <citation type="submission" date="2025-08" db="UniProtKB">
        <authorList>
            <consortium name="RefSeq"/>
        </authorList>
    </citation>
    <scope>IDENTIFICATION</scope>
</reference>
<dbReference type="SUPFAM" id="SSF55895">
    <property type="entry name" value="Ribonuclease Rh-like"/>
    <property type="match status" value="1"/>
</dbReference>
<dbReference type="FunFam" id="3.90.730.10:FF:000003">
    <property type="entry name" value="Ribonuclease 3"/>
    <property type="match status" value="1"/>
</dbReference>
<keyword evidence="4" id="KW-0378">Hydrolase</keyword>
<dbReference type="PANTHER" id="PTHR11240">
    <property type="entry name" value="RIBONUCLEASE T2"/>
    <property type="match status" value="1"/>
</dbReference>
<dbReference type="RefSeq" id="XP_011071277.1">
    <property type="nucleotide sequence ID" value="XM_011072975.2"/>
</dbReference>
<evidence type="ECO:0000256" key="7">
    <source>
        <dbReference type="PIRSR" id="PIRSR633697-1"/>
    </source>
</evidence>
<evidence type="ECO:0000256" key="2">
    <source>
        <dbReference type="ARBA" id="ARBA00022722"/>
    </source>
</evidence>
<name>A0A6I9SNT5_SESIN</name>